<dbReference type="Proteomes" id="UP000053029">
    <property type="component" value="Unassembled WGS sequence"/>
</dbReference>
<dbReference type="AlphaFoldDB" id="A0A0D2F755"/>
<proteinExistence type="inferred from homology"/>
<dbReference type="RefSeq" id="XP_013286230.1">
    <property type="nucleotide sequence ID" value="XM_013430776.1"/>
</dbReference>
<dbReference type="VEuPathDB" id="FungiDB:Z517_05449"/>
<accession>A0A0D2F755</accession>
<protein>
    <submittedName>
        <fullName evidence="2">Uncharacterized protein</fullName>
    </submittedName>
</protein>
<dbReference type="OrthoDB" id="2308815at2759"/>
<keyword evidence="3" id="KW-1185">Reference proteome</keyword>
<dbReference type="HOGENOM" id="CLU_021588_1_0_1"/>
<dbReference type="SUPFAM" id="SSF89796">
    <property type="entry name" value="CoA-transferase family III (CaiB/BaiF)"/>
    <property type="match status" value="2"/>
</dbReference>
<dbReference type="Pfam" id="PF02515">
    <property type="entry name" value="CoA_transf_3"/>
    <property type="match status" value="1"/>
</dbReference>
<sequence>MGSVDAAPSDVISSYSVPAESKKLLTSALLENPKIAKDIPREAHEFASRITFKGTDLPSIPINWRFAESAASLKAFEACIVYALVKRKYNVKLTGAEINTDHAQLFFMSTLLWQIHPDTDRTISMSKNIDKLDDIIPNYDFHKMASSLYRSCVTNIYQTKDGRYFHLHGSMNPKPTLDSIGFPEDRPELKTWEEAMQPFIEKLATIDSAEMQHLASDVYKQAGVIAETVDSFRATEHGKANAHVGLFEIHTAPNPAQKPSWWPSTPQTSAARPLAGLKVIDLTRVIAAPAVTRGLAELGASVMRVTSPNLVDFSGLHVDLSWGKWQCSLDLKTEEGKEKLRNLIKEADVVVQGYRPGVLDKYGFGQQGIIDLVKDRERGIISVRENCYGWNGPWSYRSGWQQISDACVGISAGFGKAMGLKNNEAVTPVFPNSDYMTGIAGVTGILSALMRRAEEGGSFKVDVALNYYNQWLADSVGEYPEPVWQDVWKRNGNQVFRCYHNMNYLIPRYMGMLMKNSQILHPSFFEDRPSKAIDAVVRTIKPIIKFDDDQVQLGYNVGTRGNGKDAPRWPEDLMTEVVQ</sequence>
<dbReference type="EMBL" id="KN846971">
    <property type="protein sequence ID" value="KIW82422.1"/>
    <property type="molecule type" value="Genomic_DNA"/>
</dbReference>
<dbReference type="GeneID" id="25304939"/>
<organism evidence="2 3">
    <name type="scientific">Fonsecaea pedrosoi CBS 271.37</name>
    <dbReference type="NCBI Taxonomy" id="1442368"/>
    <lineage>
        <taxon>Eukaryota</taxon>
        <taxon>Fungi</taxon>
        <taxon>Dikarya</taxon>
        <taxon>Ascomycota</taxon>
        <taxon>Pezizomycotina</taxon>
        <taxon>Eurotiomycetes</taxon>
        <taxon>Chaetothyriomycetidae</taxon>
        <taxon>Chaetothyriales</taxon>
        <taxon>Herpotrichiellaceae</taxon>
        <taxon>Fonsecaea</taxon>
    </lineage>
</organism>
<comment type="similarity">
    <text evidence="1">Belongs to the CoA-transferase III family.</text>
</comment>
<dbReference type="InterPro" id="IPR023606">
    <property type="entry name" value="CoA-Trfase_III_dom_1_sf"/>
</dbReference>
<name>A0A0D2F755_9EURO</name>
<gene>
    <name evidence="2" type="ORF">Z517_05449</name>
</gene>
<evidence type="ECO:0000313" key="2">
    <source>
        <dbReference type="EMBL" id="KIW82422.1"/>
    </source>
</evidence>
<dbReference type="GO" id="GO:0003824">
    <property type="term" value="F:catalytic activity"/>
    <property type="evidence" value="ECO:0007669"/>
    <property type="project" value="InterPro"/>
</dbReference>
<dbReference type="STRING" id="1442368.A0A0D2F755"/>
<dbReference type="PANTHER" id="PTHR48229">
    <property type="entry name" value="CAIB/BAIF FAMILY ENZYME (AFU_ORTHOLOGUE AFUA_1G05360)-RELATED"/>
    <property type="match status" value="1"/>
</dbReference>
<reference evidence="2 3" key="1">
    <citation type="submission" date="2015-01" db="EMBL/GenBank/DDBJ databases">
        <title>The Genome Sequence of Fonsecaea pedrosoi CBS 271.37.</title>
        <authorList>
            <consortium name="The Broad Institute Genomics Platform"/>
            <person name="Cuomo C."/>
            <person name="de Hoog S."/>
            <person name="Gorbushina A."/>
            <person name="Stielow B."/>
            <person name="Teixiera M."/>
            <person name="Abouelleil A."/>
            <person name="Chapman S.B."/>
            <person name="Priest M."/>
            <person name="Young S.K."/>
            <person name="Wortman J."/>
            <person name="Nusbaum C."/>
            <person name="Birren B."/>
        </authorList>
    </citation>
    <scope>NUCLEOTIDE SEQUENCE [LARGE SCALE GENOMIC DNA]</scope>
    <source>
        <strain evidence="2 3">CBS 271.37</strain>
    </source>
</reference>
<dbReference type="InterPro" id="IPR052985">
    <property type="entry name" value="CoA-trans_III_biosynth/detox"/>
</dbReference>
<dbReference type="Gene3D" id="3.40.50.10540">
    <property type="entry name" value="Crotonobetainyl-coa:carnitine coa-transferase, domain 1"/>
    <property type="match status" value="1"/>
</dbReference>
<dbReference type="PANTHER" id="PTHR48229:SF2">
    <property type="entry name" value="CAIB_BAIF FAMILY PROTEIN"/>
    <property type="match status" value="1"/>
</dbReference>
<evidence type="ECO:0000256" key="1">
    <source>
        <dbReference type="ARBA" id="ARBA00008383"/>
    </source>
</evidence>
<evidence type="ECO:0000313" key="3">
    <source>
        <dbReference type="Proteomes" id="UP000053029"/>
    </source>
</evidence>
<dbReference type="InterPro" id="IPR003673">
    <property type="entry name" value="CoA-Trfase_fam_III"/>
</dbReference>